<comment type="subcellular location">
    <subcellularLocation>
        <location evidence="1">Cell envelope</location>
    </subcellularLocation>
</comment>
<keyword evidence="5" id="KW-1185">Reference proteome</keyword>
<comment type="caution">
    <text evidence="4">The sequence shown here is derived from an EMBL/GenBank/DDBJ whole genome shotgun (WGS) entry which is preliminary data.</text>
</comment>
<dbReference type="InterPro" id="IPR050465">
    <property type="entry name" value="UPF0194_transport"/>
</dbReference>
<dbReference type="PANTHER" id="PTHR32347:SF23">
    <property type="entry name" value="BLL5650 PROTEIN"/>
    <property type="match status" value="1"/>
</dbReference>
<keyword evidence="2" id="KW-0175">Coiled coil</keyword>
<evidence type="ECO:0000256" key="1">
    <source>
        <dbReference type="ARBA" id="ARBA00004196"/>
    </source>
</evidence>
<proteinExistence type="predicted"/>
<dbReference type="Pfam" id="PF25881">
    <property type="entry name" value="HH_YBHG"/>
    <property type="match status" value="1"/>
</dbReference>
<evidence type="ECO:0000313" key="4">
    <source>
        <dbReference type="EMBL" id="GAB0058607.1"/>
    </source>
</evidence>
<evidence type="ECO:0000259" key="3">
    <source>
        <dbReference type="Pfam" id="PF25881"/>
    </source>
</evidence>
<evidence type="ECO:0000313" key="5">
    <source>
        <dbReference type="Proteomes" id="UP001628193"/>
    </source>
</evidence>
<reference evidence="4 5" key="1">
    <citation type="submission" date="2024-05" db="EMBL/GenBank/DDBJ databases">
        <authorList>
            <consortium name="Candidatus Magnetaquicoccaceae bacterium FCR-1 genome sequencing consortium"/>
            <person name="Shimoshige H."/>
            <person name="Shimamura S."/>
            <person name="Taoka A."/>
            <person name="Kobayashi H."/>
            <person name="Maekawa T."/>
        </authorList>
    </citation>
    <scope>NUCLEOTIDE SEQUENCE [LARGE SCALE GENOMIC DNA]</scope>
    <source>
        <strain evidence="4 5">FCR-1</strain>
    </source>
</reference>
<name>A0ABQ0CCJ5_9PROT</name>
<dbReference type="InterPro" id="IPR059052">
    <property type="entry name" value="HH_YbhG-like"/>
</dbReference>
<dbReference type="Gene3D" id="6.10.140.1990">
    <property type="match status" value="1"/>
</dbReference>
<accession>A0ABQ0CCJ5</accession>
<sequence length="338" mass="36590">MVGFLIRFRMKILVLLPLLLLLGCKEQPAHTVQGYVEGEYVRIGLPTGGRVTEVRVAKGARVEAGAVLFVLEDDLERLAVAEAEANLERARAQRDNLLTGKKSSEIKVIEYQRNQAEANLRLSSLRKARQESLIRSDATSRDRLDEFISARQRDAARVEELEATIQVAREGGREAEIQAAEAAFRAAEAGLRRAEWLLRQRTAQAGVAGLIEEVLFRPGEAVAAQQPVITLLPPGQVTIRFFLGAEAIGRLSPGAKLSLVCAGCPADLTAHVSHIAAEAVYAPPVLYSREGKEKLVFAVEALPDAHAERLHPGQPVTIDLAAGVRPSSDLASGVRPPS</sequence>
<dbReference type="EMBL" id="BAAFGK010000005">
    <property type="protein sequence ID" value="GAB0058607.1"/>
    <property type="molecule type" value="Genomic_DNA"/>
</dbReference>
<dbReference type="PANTHER" id="PTHR32347">
    <property type="entry name" value="EFFLUX SYSTEM COMPONENT YKNX-RELATED"/>
    <property type="match status" value="1"/>
</dbReference>
<reference evidence="4 5" key="2">
    <citation type="submission" date="2024-09" db="EMBL/GenBank/DDBJ databases">
        <title>Draft genome sequence of Candidatus Magnetaquicoccaceae bacterium FCR-1.</title>
        <authorList>
            <person name="Shimoshige H."/>
            <person name="Shimamura S."/>
            <person name="Taoka A."/>
            <person name="Kobayashi H."/>
            <person name="Maekawa T."/>
        </authorList>
    </citation>
    <scope>NUCLEOTIDE SEQUENCE [LARGE SCALE GENOMIC DNA]</scope>
    <source>
        <strain evidence="4 5">FCR-1</strain>
    </source>
</reference>
<organism evidence="4 5">
    <name type="scientific">Candidatus Magnetaquiglobus chichijimensis</name>
    <dbReference type="NCBI Taxonomy" id="3141448"/>
    <lineage>
        <taxon>Bacteria</taxon>
        <taxon>Pseudomonadati</taxon>
        <taxon>Pseudomonadota</taxon>
        <taxon>Magnetococcia</taxon>
        <taxon>Magnetococcales</taxon>
        <taxon>Candidatus Magnetaquicoccaceae</taxon>
        <taxon>Candidatus Magnetaquiglobus</taxon>
    </lineage>
</organism>
<feature type="domain" description="YbhG-like alpha-helical hairpin" evidence="3">
    <location>
        <begin position="79"/>
        <end position="196"/>
    </location>
</feature>
<dbReference type="InterPro" id="IPR030190">
    <property type="entry name" value="MacA_alpha-hairpin_sf"/>
</dbReference>
<dbReference type="PROSITE" id="PS51257">
    <property type="entry name" value="PROKAR_LIPOPROTEIN"/>
    <property type="match status" value="1"/>
</dbReference>
<protein>
    <recommendedName>
        <fullName evidence="3">YbhG-like alpha-helical hairpin domain-containing protein</fullName>
    </recommendedName>
</protein>
<dbReference type="SUPFAM" id="SSF111369">
    <property type="entry name" value="HlyD-like secretion proteins"/>
    <property type="match status" value="1"/>
</dbReference>
<dbReference type="Proteomes" id="UP001628193">
    <property type="component" value="Unassembled WGS sequence"/>
</dbReference>
<gene>
    <name evidence="4" type="ORF">SIID45300_02958</name>
</gene>
<evidence type="ECO:0000256" key="2">
    <source>
        <dbReference type="ARBA" id="ARBA00023054"/>
    </source>
</evidence>
<dbReference type="Gene3D" id="2.40.50.100">
    <property type="match status" value="1"/>
</dbReference>